<feature type="region of interest" description="Disordered" evidence="1">
    <location>
        <begin position="262"/>
        <end position="286"/>
    </location>
</feature>
<dbReference type="AlphaFoldDB" id="A0A8J2P1Y3"/>
<sequence length="409" mass="45364">MYGTSVALCQNLSHCEECVTSCFWTADELGRCSCHVSLDSAGADLTGFLRPGSVCDEFKEVFCHHRKIGTAPITIPSSAHPDGGVLTLTIISLVCGLVMMVAAILVWLFPQKSDSVRQFLLRNLHQCRMGISRRFGGGDVPSPPTPPSCRERPAKSQVQMFVPPPPTPPPPPPLASPPTRPRRSRKSKQEPAFVLVPPVLNPPDFQVDQALEQQRQILLRFRGFQTDLDGLNARMAWAQNRLLELKVIQERRRKALDHRLDELEKQILPPPSREQAPGQPTLPVQPPLLQQAPLHLATLPQTSLQPSSPSPALHPQPLLPPPPPLQQAPLYPIQSRTLPLQLPSLQPCPQFQPPASPGEQQEFTITDDEDEDGEEDGRPRVPPIRDAKKRNPCYMRETVAFAGKKTHKK</sequence>
<dbReference type="EMBL" id="CAJVCH010156473">
    <property type="protein sequence ID" value="CAG7727984.1"/>
    <property type="molecule type" value="Genomic_DNA"/>
</dbReference>
<evidence type="ECO:0000313" key="4">
    <source>
        <dbReference type="Proteomes" id="UP000708208"/>
    </source>
</evidence>
<feature type="region of interest" description="Disordered" evidence="1">
    <location>
        <begin position="343"/>
        <end position="392"/>
    </location>
</feature>
<organism evidence="3 4">
    <name type="scientific">Allacma fusca</name>
    <dbReference type="NCBI Taxonomy" id="39272"/>
    <lineage>
        <taxon>Eukaryota</taxon>
        <taxon>Metazoa</taxon>
        <taxon>Ecdysozoa</taxon>
        <taxon>Arthropoda</taxon>
        <taxon>Hexapoda</taxon>
        <taxon>Collembola</taxon>
        <taxon>Symphypleona</taxon>
        <taxon>Sminthuridae</taxon>
        <taxon>Allacma</taxon>
    </lineage>
</organism>
<feature type="transmembrane region" description="Helical" evidence="2">
    <location>
        <begin position="85"/>
        <end position="109"/>
    </location>
</feature>
<keyword evidence="4" id="KW-1185">Reference proteome</keyword>
<name>A0A8J2P1Y3_9HEXA</name>
<feature type="region of interest" description="Disordered" evidence="1">
    <location>
        <begin position="301"/>
        <end position="330"/>
    </location>
</feature>
<proteinExistence type="predicted"/>
<keyword evidence="2" id="KW-0812">Transmembrane</keyword>
<accession>A0A8J2P1Y3</accession>
<evidence type="ECO:0000256" key="2">
    <source>
        <dbReference type="SAM" id="Phobius"/>
    </source>
</evidence>
<feature type="region of interest" description="Disordered" evidence="1">
    <location>
        <begin position="133"/>
        <end position="193"/>
    </location>
</feature>
<feature type="compositionally biased region" description="Pro residues" evidence="1">
    <location>
        <begin position="162"/>
        <end position="179"/>
    </location>
</feature>
<evidence type="ECO:0000313" key="3">
    <source>
        <dbReference type="EMBL" id="CAG7727984.1"/>
    </source>
</evidence>
<feature type="compositionally biased region" description="Acidic residues" evidence="1">
    <location>
        <begin position="365"/>
        <end position="375"/>
    </location>
</feature>
<keyword evidence="2" id="KW-0472">Membrane</keyword>
<feature type="compositionally biased region" description="Basic and acidic residues" evidence="1">
    <location>
        <begin position="376"/>
        <end position="386"/>
    </location>
</feature>
<reference evidence="3" key="1">
    <citation type="submission" date="2021-06" db="EMBL/GenBank/DDBJ databases">
        <authorList>
            <person name="Hodson N. C."/>
            <person name="Mongue J. A."/>
            <person name="Jaron S. K."/>
        </authorList>
    </citation>
    <scope>NUCLEOTIDE SEQUENCE</scope>
</reference>
<evidence type="ECO:0000256" key="1">
    <source>
        <dbReference type="SAM" id="MobiDB-lite"/>
    </source>
</evidence>
<feature type="compositionally biased region" description="Pro residues" evidence="1">
    <location>
        <begin position="308"/>
        <end position="326"/>
    </location>
</feature>
<gene>
    <name evidence="3" type="ORF">AFUS01_LOCUS16797</name>
</gene>
<protein>
    <submittedName>
        <fullName evidence="3">Uncharacterized protein</fullName>
    </submittedName>
</protein>
<keyword evidence="2" id="KW-1133">Transmembrane helix</keyword>
<dbReference type="Proteomes" id="UP000708208">
    <property type="component" value="Unassembled WGS sequence"/>
</dbReference>
<comment type="caution">
    <text evidence="3">The sequence shown here is derived from an EMBL/GenBank/DDBJ whole genome shotgun (WGS) entry which is preliminary data.</text>
</comment>